<dbReference type="InterPro" id="IPR015422">
    <property type="entry name" value="PyrdxlP-dep_Trfase_small"/>
</dbReference>
<dbReference type="GO" id="GO:0000105">
    <property type="term" value="P:L-histidine biosynthetic process"/>
    <property type="evidence" value="ECO:0007669"/>
    <property type="project" value="UniProtKB-UniRule"/>
</dbReference>
<name>A0A2M7TA23_9ACTN</name>
<comment type="cofactor">
    <cofactor evidence="1 9">
        <name>pyridoxal 5'-phosphate</name>
        <dbReference type="ChEBI" id="CHEBI:597326"/>
    </cofactor>
</comment>
<evidence type="ECO:0000313" key="11">
    <source>
        <dbReference type="EMBL" id="PIZ40829.1"/>
    </source>
</evidence>
<evidence type="ECO:0000256" key="1">
    <source>
        <dbReference type="ARBA" id="ARBA00001933"/>
    </source>
</evidence>
<dbReference type="PROSITE" id="PS00599">
    <property type="entry name" value="AA_TRANSFER_CLASS_2"/>
    <property type="match status" value="1"/>
</dbReference>
<comment type="catalytic activity">
    <reaction evidence="9">
        <text>L-histidinol phosphate + 2-oxoglutarate = 3-(imidazol-4-yl)-2-oxopropyl phosphate + L-glutamate</text>
        <dbReference type="Rhea" id="RHEA:23744"/>
        <dbReference type="ChEBI" id="CHEBI:16810"/>
        <dbReference type="ChEBI" id="CHEBI:29985"/>
        <dbReference type="ChEBI" id="CHEBI:57766"/>
        <dbReference type="ChEBI" id="CHEBI:57980"/>
        <dbReference type="EC" id="2.6.1.9"/>
    </reaction>
</comment>
<dbReference type="InterPro" id="IPR005861">
    <property type="entry name" value="HisP_aminotrans"/>
</dbReference>
<evidence type="ECO:0000256" key="8">
    <source>
        <dbReference type="ARBA" id="ARBA00023102"/>
    </source>
</evidence>
<reference evidence="12" key="1">
    <citation type="submission" date="2017-09" db="EMBL/GenBank/DDBJ databases">
        <title>Depth-based differentiation of microbial function through sediment-hosted aquifers and enrichment of novel symbionts in the deep terrestrial subsurface.</title>
        <authorList>
            <person name="Probst A.J."/>
            <person name="Ladd B."/>
            <person name="Jarett J.K."/>
            <person name="Geller-Mcgrath D.E."/>
            <person name="Sieber C.M.K."/>
            <person name="Emerson J.B."/>
            <person name="Anantharaman K."/>
            <person name="Thomas B.C."/>
            <person name="Malmstrom R."/>
            <person name="Stieglmeier M."/>
            <person name="Klingl A."/>
            <person name="Woyke T."/>
            <person name="Ryan C.M."/>
            <person name="Banfield J.F."/>
        </authorList>
    </citation>
    <scope>NUCLEOTIDE SEQUENCE [LARGE SCALE GENOMIC DNA]</scope>
</reference>
<dbReference type="GO" id="GO:0030170">
    <property type="term" value="F:pyridoxal phosphate binding"/>
    <property type="evidence" value="ECO:0007669"/>
    <property type="project" value="InterPro"/>
</dbReference>
<feature type="modified residue" description="N6-(pyridoxal phosphate)lysine" evidence="9">
    <location>
        <position position="226"/>
    </location>
</feature>
<dbReference type="InterPro" id="IPR004839">
    <property type="entry name" value="Aminotransferase_I/II_large"/>
</dbReference>
<evidence type="ECO:0000313" key="12">
    <source>
        <dbReference type="Proteomes" id="UP000230956"/>
    </source>
</evidence>
<keyword evidence="7 9" id="KW-0663">Pyridoxal phosphate</keyword>
<dbReference type="InterPro" id="IPR001917">
    <property type="entry name" value="Aminotrans_II_pyridoxalP_BS"/>
</dbReference>
<dbReference type="Gene3D" id="3.40.640.10">
    <property type="entry name" value="Type I PLP-dependent aspartate aminotransferase-like (Major domain)"/>
    <property type="match status" value="1"/>
</dbReference>
<dbReference type="Gene3D" id="3.90.1150.10">
    <property type="entry name" value="Aspartate Aminotransferase, domain 1"/>
    <property type="match status" value="1"/>
</dbReference>
<dbReference type="HAMAP" id="MF_01023">
    <property type="entry name" value="HisC_aminotrans_2"/>
    <property type="match status" value="1"/>
</dbReference>
<evidence type="ECO:0000256" key="9">
    <source>
        <dbReference type="HAMAP-Rule" id="MF_01023"/>
    </source>
</evidence>
<accession>A0A2M7TA23</accession>
<dbReference type="EMBL" id="PFNG01000078">
    <property type="protein sequence ID" value="PIZ40829.1"/>
    <property type="molecule type" value="Genomic_DNA"/>
</dbReference>
<evidence type="ECO:0000256" key="7">
    <source>
        <dbReference type="ARBA" id="ARBA00022898"/>
    </source>
</evidence>
<feature type="domain" description="Aminotransferase class I/classII large" evidence="10">
    <location>
        <begin position="39"/>
        <end position="361"/>
    </location>
</feature>
<evidence type="ECO:0000256" key="5">
    <source>
        <dbReference type="ARBA" id="ARBA00022605"/>
    </source>
</evidence>
<keyword evidence="6 9" id="KW-0808">Transferase</keyword>
<keyword evidence="4 9" id="KW-0032">Aminotransferase</keyword>
<dbReference type="SUPFAM" id="SSF53383">
    <property type="entry name" value="PLP-dependent transferases"/>
    <property type="match status" value="1"/>
</dbReference>
<sequence>MRNPSNTGWTYRRGDSMIGPRPEVASLKPYHIPEVSARIILSANESPYNLPQSIIDEIKGQFDAIAYNRYPDPLSLELRTLIGEHYGLGPEKVFVGNGGDEVIQNLYLAYGGVGRKAVTFEPMFEVYGITGRMTGTEMITILRSPGDFTAEKVLPHAYMMDAALIFICCPNNPTADLVSLEAIEALLKITNALVVVDEAYAEFSGQTALPLLAKYKNLAILRTFSKAFSLAGLRAGYLLASDEVIENLLKVKLFFNFNKLSQVIARIAFLHRTIFEEKIKVILADRDRLFAQMKKLAGIEVFPSHANFILFRTKKPAAEVWQGVLDRGILIRNTSNQLLLENCLRVTVGTPEENKEFMKALSEVIER</sequence>
<dbReference type="Proteomes" id="UP000230956">
    <property type="component" value="Unassembled WGS sequence"/>
</dbReference>
<dbReference type="Pfam" id="PF00155">
    <property type="entry name" value="Aminotran_1_2"/>
    <property type="match status" value="1"/>
</dbReference>
<dbReference type="PANTHER" id="PTHR42885:SF2">
    <property type="entry name" value="HISTIDINOL-PHOSPHATE AMINOTRANSFERASE"/>
    <property type="match status" value="1"/>
</dbReference>
<protein>
    <recommendedName>
        <fullName evidence="9">Histidinol-phosphate aminotransferase</fullName>
        <ecNumber evidence="9">2.6.1.9</ecNumber>
    </recommendedName>
    <alternativeName>
        <fullName evidence="9">Imidazole acetol-phosphate transaminase</fullName>
    </alternativeName>
</protein>
<dbReference type="AlphaFoldDB" id="A0A2M7TA23"/>
<organism evidence="11 12">
    <name type="scientific">Candidatus Aquicultor secundus</name>
    <dbReference type="NCBI Taxonomy" id="1973895"/>
    <lineage>
        <taxon>Bacteria</taxon>
        <taxon>Bacillati</taxon>
        <taxon>Actinomycetota</taxon>
        <taxon>Candidatus Aquicultoria</taxon>
        <taxon>Candidatus Aquicultorales</taxon>
        <taxon>Candidatus Aquicultoraceae</taxon>
        <taxon>Candidatus Aquicultor</taxon>
    </lineage>
</organism>
<proteinExistence type="inferred from homology"/>
<dbReference type="NCBIfam" id="TIGR01141">
    <property type="entry name" value="hisC"/>
    <property type="match status" value="1"/>
</dbReference>
<evidence type="ECO:0000256" key="2">
    <source>
        <dbReference type="ARBA" id="ARBA00007970"/>
    </source>
</evidence>
<evidence type="ECO:0000256" key="3">
    <source>
        <dbReference type="ARBA" id="ARBA00011738"/>
    </source>
</evidence>
<evidence type="ECO:0000259" key="10">
    <source>
        <dbReference type="Pfam" id="PF00155"/>
    </source>
</evidence>
<evidence type="ECO:0000256" key="4">
    <source>
        <dbReference type="ARBA" id="ARBA00022576"/>
    </source>
</evidence>
<keyword evidence="5 9" id="KW-0028">Amino-acid biosynthesis</keyword>
<comment type="caution">
    <text evidence="11">The sequence shown here is derived from an EMBL/GenBank/DDBJ whole genome shotgun (WGS) entry which is preliminary data.</text>
</comment>
<dbReference type="PANTHER" id="PTHR42885">
    <property type="entry name" value="HISTIDINOL-PHOSPHATE AMINOTRANSFERASE-RELATED"/>
    <property type="match status" value="1"/>
</dbReference>
<keyword evidence="8 9" id="KW-0368">Histidine biosynthesis</keyword>
<dbReference type="CDD" id="cd00609">
    <property type="entry name" value="AAT_like"/>
    <property type="match status" value="1"/>
</dbReference>
<gene>
    <name evidence="9 11" type="primary">hisC</name>
    <name evidence="11" type="ORF">COY37_03230</name>
</gene>
<comment type="similarity">
    <text evidence="2 9">Belongs to the class-II pyridoxal-phosphate-dependent aminotransferase family. Histidinol-phosphate aminotransferase subfamily.</text>
</comment>
<dbReference type="UniPathway" id="UPA00031">
    <property type="reaction ID" value="UER00012"/>
</dbReference>
<dbReference type="InterPro" id="IPR015424">
    <property type="entry name" value="PyrdxlP-dep_Trfase"/>
</dbReference>
<dbReference type="GO" id="GO:0004400">
    <property type="term" value="F:histidinol-phosphate transaminase activity"/>
    <property type="evidence" value="ECO:0007669"/>
    <property type="project" value="UniProtKB-UniRule"/>
</dbReference>
<dbReference type="InterPro" id="IPR015421">
    <property type="entry name" value="PyrdxlP-dep_Trfase_major"/>
</dbReference>
<dbReference type="EC" id="2.6.1.9" evidence="9"/>
<comment type="subunit">
    <text evidence="3 9">Homodimer.</text>
</comment>
<comment type="pathway">
    <text evidence="9">Amino-acid biosynthesis; L-histidine biosynthesis; L-histidine from 5-phospho-alpha-D-ribose 1-diphosphate: step 7/9.</text>
</comment>
<evidence type="ECO:0000256" key="6">
    <source>
        <dbReference type="ARBA" id="ARBA00022679"/>
    </source>
</evidence>